<organism evidence="2 3">
    <name type="scientific">Manduca sexta</name>
    <name type="common">Tobacco hawkmoth</name>
    <name type="synonym">Tobacco hornworm</name>
    <dbReference type="NCBI Taxonomy" id="7130"/>
    <lineage>
        <taxon>Eukaryota</taxon>
        <taxon>Metazoa</taxon>
        <taxon>Ecdysozoa</taxon>
        <taxon>Arthropoda</taxon>
        <taxon>Hexapoda</taxon>
        <taxon>Insecta</taxon>
        <taxon>Pterygota</taxon>
        <taxon>Neoptera</taxon>
        <taxon>Endopterygota</taxon>
        <taxon>Lepidoptera</taxon>
        <taxon>Glossata</taxon>
        <taxon>Ditrysia</taxon>
        <taxon>Bombycoidea</taxon>
        <taxon>Sphingidae</taxon>
        <taxon>Sphinginae</taxon>
        <taxon>Sphingini</taxon>
        <taxon>Manduca</taxon>
    </lineage>
</organism>
<sequence length="166" mass="18991">MYIILVIFHILHVCNAVNYIYPVEVEASVNDRSRRVNSTLYRTVKKYYCAARDVDDSYLLVYGSKGWTFAPQDVNITLSYPTTAQFTRDLWEEFIIIGFKVNLYLDGSETTGYISDGGLYNNFISLTFLCSNISTLSYQFWLYGIPKSVHSTTPVINNTNNKLAIC</sequence>
<keyword evidence="1" id="KW-0732">Signal</keyword>
<keyword evidence="3" id="KW-1185">Reference proteome</keyword>
<comment type="caution">
    <text evidence="2">The sequence shown here is derived from an EMBL/GenBank/DDBJ whole genome shotgun (WGS) entry which is preliminary data.</text>
</comment>
<proteinExistence type="predicted"/>
<accession>A0A921YQD1</accession>
<dbReference type="Proteomes" id="UP000791440">
    <property type="component" value="Unassembled WGS sequence"/>
</dbReference>
<dbReference type="EMBL" id="JH668302">
    <property type="protein sequence ID" value="KAG6443519.1"/>
    <property type="molecule type" value="Genomic_DNA"/>
</dbReference>
<reference evidence="2" key="2">
    <citation type="submission" date="2020-12" db="EMBL/GenBank/DDBJ databases">
        <authorList>
            <person name="Kanost M."/>
        </authorList>
    </citation>
    <scope>NUCLEOTIDE SEQUENCE</scope>
</reference>
<evidence type="ECO:0000256" key="1">
    <source>
        <dbReference type="SAM" id="SignalP"/>
    </source>
</evidence>
<feature type="chain" id="PRO_5037526209" evidence="1">
    <location>
        <begin position="17"/>
        <end position="166"/>
    </location>
</feature>
<feature type="signal peptide" evidence="1">
    <location>
        <begin position="1"/>
        <end position="16"/>
    </location>
</feature>
<evidence type="ECO:0000313" key="2">
    <source>
        <dbReference type="EMBL" id="KAG6443519.1"/>
    </source>
</evidence>
<protein>
    <submittedName>
        <fullName evidence="2">Uncharacterized protein</fullName>
    </submittedName>
</protein>
<reference evidence="2" key="1">
    <citation type="journal article" date="2016" name="Insect Biochem. Mol. Biol.">
        <title>Multifaceted biological insights from a draft genome sequence of the tobacco hornworm moth, Manduca sexta.</title>
        <authorList>
            <person name="Kanost M.R."/>
            <person name="Arrese E.L."/>
            <person name="Cao X."/>
            <person name="Chen Y.R."/>
            <person name="Chellapilla S."/>
            <person name="Goldsmith M.R."/>
            <person name="Grosse-Wilde E."/>
            <person name="Heckel D.G."/>
            <person name="Herndon N."/>
            <person name="Jiang H."/>
            <person name="Papanicolaou A."/>
            <person name="Qu J."/>
            <person name="Soulages J.L."/>
            <person name="Vogel H."/>
            <person name="Walters J."/>
            <person name="Waterhouse R.M."/>
            <person name="Ahn S.J."/>
            <person name="Almeida F.C."/>
            <person name="An C."/>
            <person name="Aqrawi P."/>
            <person name="Bretschneider A."/>
            <person name="Bryant W.B."/>
            <person name="Bucks S."/>
            <person name="Chao H."/>
            <person name="Chevignon G."/>
            <person name="Christen J.M."/>
            <person name="Clarke D.F."/>
            <person name="Dittmer N.T."/>
            <person name="Ferguson L.C.F."/>
            <person name="Garavelou S."/>
            <person name="Gordon K.H.J."/>
            <person name="Gunaratna R.T."/>
            <person name="Han Y."/>
            <person name="Hauser F."/>
            <person name="He Y."/>
            <person name="Heidel-Fischer H."/>
            <person name="Hirsh A."/>
            <person name="Hu Y."/>
            <person name="Jiang H."/>
            <person name="Kalra D."/>
            <person name="Klinner C."/>
            <person name="Konig C."/>
            <person name="Kovar C."/>
            <person name="Kroll A.R."/>
            <person name="Kuwar S.S."/>
            <person name="Lee S.L."/>
            <person name="Lehman R."/>
            <person name="Li K."/>
            <person name="Li Z."/>
            <person name="Liang H."/>
            <person name="Lovelace S."/>
            <person name="Lu Z."/>
            <person name="Mansfield J.H."/>
            <person name="McCulloch K.J."/>
            <person name="Mathew T."/>
            <person name="Morton B."/>
            <person name="Muzny D.M."/>
            <person name="Neunemann D."/>
            <person name="Ongeri F."/>
            <person name="Pauchet Y."/>
            <person name="Pu L.L."/>
            <person name="Pyrousis I."/>
            <person name="Rao X.J."/>
            <person name="Redding A."/>
            <person name="Roesel C."/>
            <person name="Sanchez-Gracia A."/>
            <person name="Schaack S."/>
            <person name="Shukla A."/>
            <person name="Tetreau G."/>
            <person name="Wang Y."/>
            <person name="Xiong G.H."/>
            <person name="Traut W."/>
            <person name="Walsh T.K."/>
            <person name="Worley K.C."/>
            <person name="Wu D."/>
            <person name="Wu W."/>
            <person name="Wu Y.Q."/>
            <person name="Zhang X."/>
            <person name="Zou Z."/>
            <person name="Zucker H."/>
            <person name="Briscoe A.D."/>
            <person name="Burmester T."/>
            <person name="Clem R.J."/>
            <person name="Feyereisen R."/>
            <person name="Grimmelikhuijzen C.J.P."/>
            <person name="Hamodrakas S.J."/>
            <person name="Hansson B.S."/>
            <person name="Huguet E."/>
            <person name="Jermiin L.S."/>
            <person name="Lan Q."/>
            <person name="Lehman H.K."/>
            <person name="Lorenzen M."/>
            <person name="Merzendorfer H."/>
            <person name="Michalopoulos I."/>
            <person name="Morton D.B."/>
            <person name="Muthukrishnan S."/>
            <person name="Oakeshott J.G."/>
            <person name="Palmer W."/>
            <person name="Park Y."/>
            <person name="Passarelli A.L."/>
            <person name="Rozas J."/>
            <person name="Schwartz L.M."/>
            <person name="Smith W."/>
            <person name="Southgate A."/>
            <person name="Vilcinskas A."/>
            <person name="Vogt R."/>
            <person name="Wang P."/>
            <person name="Werren J."/>
            <person name="Yu X.Q."/>
            <person name="Zhou J.J."/>
            <person name="Brown S.J."/>
            <person name="Scherer S.E."/>
            <person name="Richards S."/>
            <person name="Blissard G.W."/>
        </authorList>
    </citation>
    <scope>NUCLEOTIDE SEQUENCE</scope>
</reference>
<evidence type="ECO:0000313" key="3">
    <source>
        <dbReference type="Proteomes" id="UP000791440"/>
    </source>
</evidence>
<gene>
    <name evidence="2" type="ORF">O3G_MSEX002837</name>
</gene>
<name>A0A921YQD1_MANSE</name>
<dbReference type="AlphaFoldDB" id="A0A921YQD1"/>